<reference evidence="2 3" key="1">
    <citation type="submission" date="2024-02" db="EMBL/GenBank/DDBJ databases">
        <authorList>
            <person name="Chen Y."/>
            <person name="Shah S."/>
            <person name="Dougan E. K."/>
            <person name="Thang M."/>
            <person name="Chan C."/>
        </authorList>
    </citation>
    <scope>NUCLEOTIDE SEQUENCE [LARGE SCALE GENOMIC DNA]</scope>
</reference>
<organism evidence="2 3">
    <name type="scientific">Durusdinium trenchii</name>
    <dbReference type="NCBI Taxonomy" id="1381693"/>
    <lineage>
        <taxon>Eukaryota</taxon>
        <taxon>Sar</taxon>
        <taxon>Alveolata</taxon>
        <taxon>Dinophyceae</taxon>
        <taxon>Suessiales</taxon>
        <taxon>Symbiodiniaceae</taxon>
        <taxon>Durusdinium</taxon>
    </lineage>
</organism>
<keyword evidence="3" id="KW-1185">Reference proteome</keyword>
<dbReference type="EMBL" id="CAXAMM010010029">
    <property type="protein sequence ID" value="CAK9022160.1"/>
    <property type="molecule type" value="Genomic_DNA"/>
</dbReference>
<feature type="non-terminal residue" evidence="2">
    <location>
        <position position="1"/>
    </location>
</feature>
<evidence type="ECO:0000256" key="1">
    <source>
        <dbReference type="SAM" id="MobiDB-lite"/>
    </source>
</evidence>
<feature type="compositionally biased region" description="Basic and acidic residues" evidence="1">
    <location>
        <begin position="1"/>
        <end position="13"/>
    </location>
</feature>
<gene>
    <name evidence="2" type="ORF">SCF082_LOCUS15670</name>
</gene>
<feature type="region of interest" description="Disordered" evidence="1">
    <location>
        <begin position="357"/>
        <end position="389"/>
    </location>
</feature>
<comment type="caution">
    <text evidence="2">The sequence shown here is derived from an EMBL/GenBank/DDBJ whole genome shotgun (WGS) entry which is preliminary data.</text>
</comment>
<dbReference type="Proteomes" id="UP001642464">
    <property type="component" value="Unassembled WGS sequence"/>
</dbReference>
<feature type="region of interest" description="Disordered" evidence="1">
    <location>
        <begin position="1"/>
        <end position="29"/>
    </location>
</feature>
<accession>A0ABP0K6Z0</accession>
<evidence type="ECO:0000313" key="2">
    <source>
        <dbReference type="EMBL" id="CAK9022160.1"/>
    </source>
</evidence>
<proteinExistence type="predicted"/>
<name>A0ABP0K6Z0_9DINO</name>
<evidence type="ECO:0000313" key="3">
    <source>
        <dbReference type="Proteomes" id="UP001642464"/>
    </source>
</evidence>
<protein>
    <submittedName>
        <fullName evidence="2">Uncharacterized protein</fullName>
    </submittedName>
</protein>
<sequence length="389" mass="41289">STSSSVEEKERQQGVRPEPLPRARPLASPLADPQRRRFLVLLLDVAAVDLARFWAAGCKDPDDGPPLRGCPPRLAPPSAASLPARGGGRGLWRVGPSIHPPRESELEPGAGACQARSCWDLRVQQAVVNTSRAITTRELQVAWNRDLGRVAAAEASAWSRTMKTEAARSEAGGVQDKRPRDLKVSVEEDGLGVVGGGCGCGLRGSDGKRLCLAREQDGKDVDGKGQAGGGDAASVVAAGKSDPVASKKQLPFLKVSSVLTVLSVLLINCVSMVTSTVHQQFLVFLDESNNDKLCAKELGGLQRPFTKLTALRKRSDKHNMVFVFDPAPGTNLQDFRFRIVSGQTVVDAELSVSDEPLETGSGGLAREFAGLSGDGGGEKETKNKALKNN</sequence>